<dbReference type="PROSITE" id="PS01124">
    <property type="entry name" value="HTH_ARAC_FAMILY_2"/>
    <property type="match status" value="1"/>
</dbReference>
<evidence type="ECO:0000313" key="5">
    <source>
        <dbReference type="EMBL" id="MFD2275300.1"/>
    </source>
</evidence>
<protein>
    <submittedName>
        <fullName evidence="5">AraC family transcriptional regulator</fullName>
    </submittedName>
</protein>
<dbReference type="InterPro" id="IPR003313">
    <property type="entry name" value="AraC-bd"/>
</dbReference>
<dbReference type="SUPFAM" id="SSF51182">
    <property type="entry name" value="RmlC-like cupins"/>
    <property type="match status" value="2"/>
</dbReference>
<dbReference type="PANTHER" id="PTHR46796">
    <property type="entry name" value="HTH-TYPE TRANSCRIPTIONAL ACTIVATOR RHAS-RELATED"/>
    <property type="match status" value="1"/>
</dbReference>
<organism evidence="5 6">
    <name type="scientific">Rubritalea spongiae</name>
    <dbReference type="NCBI Taxonomy" id="430797"/>
    <lineage>
        <taxon>Bacteria</taxon>
        <taxon>Pseudomonadati</taxon>
        <taxon>Verrucomicrobiota</taxon>
        <taxon>Verrucomicrobiia</taxon>
        <taxon>Verrucomicrobiales</taxon>
        <taxon>Rubritaleaceae</taxon>
        <taxon>Rubritalea</taxon>
    </lineage>
</organism>
<evidence type="ECO:0000256" key="1">
    <source>
        <dbReference type="ARBA" id="ARBA00023015"/>
    </source>
</evidence>
<keyword evidence="6" id="KW-1185">Reference proteome</keyword>
<dbReference type="SUPFAM" id="SSF46689">
    <property type="entry name" value="Homeodomain-like"/>
    <property type="match status" value="1"/>
</dbReference>
<dbReference type="Gene3D" id="1.10.10.60">
    <property type="entry name" value="Homeodomain-like"/>
    <property type="match status" value="2"/>
</dbReference>
<evidence type="ECO:0000259" key="4">
    <source>
        <dbReference type="PROSITE" id="PS01124"/>
    </source>
</evidence>
<keyword evidence="1" id="KW-0805">Transcription regulation</keyword>
<accession>A0ABW5E1M0</accession>
<dbReference type="Pfam" id="PF02311">
    <property type="entry name" value="AraC_binding"/>
    <property type="match status" value="1"/>
</dbReference>
<dbReference type="Pfam" id="PF12833">
    <property type="entry name" value="HTH_18"/>
    <property type="match status" value="1"/>
</dbReference>
<dbReference type="InterPro" id="IPR050204">
    <property type="entry name" value="AraC_XylS_family_regulators"/>
</dbReference>
<dbReference type="RefSeq" id="WP_377095058.1">
    <property type="nucleotide sequence ID" value="NZ_JBHSJM010000001.1"/>
</dbReference>
<comment type="caution">
    <text evidence="5">The sequence shown here is derived from an EMBL/GenBank/DDBJ whole genome shotgun (WGS) entry which is preliminary data.</text>
</comment>
<feature type="domain" description="HTH araC/xylS-type" evidence="4">
    <location>
        <begin position="158"/>
        <end position="255"/>
    </location>
</feature>
<evidence type="ECO:0000256" key="3">
    <source>
        <dbReference type="ARBA" id="ARBA00023163"/>
    </source>
</evidence>
<keyword evidence="3" id="KW-0804">Transcription</keyword>
<evidence type="ECO:0000256" key="2">
    <source>
        <dbReference type="ARBA" id="ARBA00023125"/>
    </source>
</evidence>
<dbReference type="SMART" id="SM00342">
    <property type="entry name" value="HTH_ARAC"/>
    <property type="match status" value="1"/>
</dbReference>
<dbReference type="Proteomes" id="UP001597297">
    <property type="component" value="Unassembled WGS sequence"/>
</dbReference>
<dbReference type="InterPro" id="IPR011051">
    <property type="entry name" value="RmlC_Cupin_sf"/>
</dbReference>
<dbReference type="InterPro" id="IPR018060">
    <property type="entry name" value="HTH_AraC"/>
</dbReference>
<dbReference type="PRINTS" id="PR00032">
    <property type="entry name" value="HTHARAC"/>
</dbReference>
<dbReference type="InterPro" id="IPR020449">
    <property type="entry name" value="Tscrpt_reg_AraC-type_HTH"/>
</dbReference>
<proteinExistence type="predicted"/>
<name>A0ABW5E1M0_9BACT</name>
<evidence type="ECO:0000313" key="6">
    <source>
        <dbReference type="Proteomes" id="UP001597297"/>
    </source>
</evidence>
<dbReference type="InterPro" id="IPR009057">
    <property type="entry name" value="Homeodomain-like_sf"/>
</dbReference>
<dbReference type="EMBL" id="JBHUJC010000003">
    <property type="protein sequence ID" value="MFD2275300.1"/>
    <property type="molecule type" value="Genomic_DNA"/>
</dbReference>
<sequence>MFCEKTMVVDARFSSERLGCERIHSHDYSVIAAVEGGTIQMNIVDRILDLNKGTICFIPAGFVHRILSTSMDFSGVHVLSMDCSILASSGDEAAPRNLVHDEKLYRRFVQWMQDYYDADEAMKGALTGSIMQILEQCGVDLSNELKEDELTCIHWVPLRLKKMMDTGVGADACFRHIEDKMPFSKEHCNRLFKKCYGTTIQAYSLNSRTERARLLLKSELSLSELAAEVGFYDQSQFTKAFRSIFQLTPAAYRKQLRGILDQSGTRNI</sequence>
<dbReference type="Gene3D" id="2.60.120.10">
    <property type="entry name" value="Jelly Rolls"/>
    <property type="match status" value="1"/>
</dbReference>
<keyword evidence="2" id="KW-0238">DNA-binding</keyword>
<gene>
    <name evidence="5" type="ORF">ACFSQZ_02360</name>
</gene>
<dbReference type="InterPro" id="IPR014710">
    <property type="entry name" value="RmlC-like_jellyroll"/>
</dbReference>
<reference evidence="6" key="1">
    <citation type="journal article" date="2019" name="Int. J. Syst. Evol. Microbiol.">
        <title>The Global Catalogue of Microorganisms (GCM) 10K type strain sequencing project: providing services to taxonomists for standard genome sequencing and annotation.</title>
        <authorList>
            <consortium name="The Broad Institute Genomics Platform"/>
            <consortium name="The Broad Institute Genome Sequencing Center for Infectious Disease"/>
            <person name="Wu L."/>
            <person name="Ma J."/>
        </authorList>
    </citation>
    <scope>NUCLEOTIDE SEQUENCE [LARGE SCALE GENOMIC DNA]</scope>
    <source>
        <strain evidence="6">JCM 16545</strain>
    </source>
</reference>